<sequence length="239" mass="26762">MQDKTLVSPQSLGIGIIWFMIALGCAPDTNRENPFRTENEALKKQLTRQESLLGSLQDGNKVMQQQIDLLNQELRDAKSSMEVTKADAKRLNEQMELQLAETKRMIAAQMAESLKVDEKGAQSDTLPRPMPTVAKVVEDALARNGYHLKVSVKTEQRAVYVTERKISNPATLEMTGSRNQYLVSLEALPDSVTKLGVKAEFERVAQGGRILSVSHEETTEIERRLISEINKVLENPQKT</sequence>
<dbReference type="PROSITE" id="PS51257">
    <property type="entry name" value="PROKAR_LIPOPROTEIN"/>
    <property type="match status" value="1"/>
</dbReference>
<evidence type="ECO:0000256" key="1">
    <source>
        <dbReference type="SAM" id="Coils"/>
    </source>
</evidence>
<reference evidence="2 3" key="1">
    <citation type="submission" date="2015-10" db="EMBL/GenBank/DDBJ databases">
        <authorList>
            <person name="Gilbert D.G."/>
        </authorList>
    </citation>
    <scope>NUCLEOTIDE SEQUENCE [LARGE SCALE GENOMIC DNA]</scope>
    <source>
        <strain evidence="2">COMA1</strain>
    </source>
</reference>
<dbReference type="AlphaFoldDB" id="A0A0S4LPW5"/>
<evidence type="ECO:0000313" key="2">
    <source>
        <dbReference type="EMBL" id="CUS38052.1"/>
    </source>
</evidence>
<accession>A0A0S4LPW5</accession>
<dbReference type="RefSeq" id="WP_090750531.1">
    <property type="nucleotide sequence ID" value="NZ_CZQA01000010.1"/>
</dbReference>
<dbReference type="STRING" id="1742972.COMA1_40387"/>
<dbReference type="Proteomes" id="UP000199032">
    <property type="component" value="Unassembled WGS sequence"/>
</dbReference>
<keyword evidence="3" id="KW-1185">Reference proteome</keyword>
<proteinExistence type="predicted"/>
<protein>
    <recommendedName>
        <fullName evidence="4">Lipoprotein</fullName>
    </recommendedName>
</protein>
<dbReference type="EMBL" id="CZQA01000010">
    <property type="protein sequence ID" value="CUS38052.1"/>
    <property type="molecule type" value="Genomic_DNA"/>
</dbReference>
<evidence type="ECO:0008006" key="4">
    <source>
        <dbReference type="Google" id="ProtNLM"/>
    </source>
</evidence>
<evidence type="ECO:0000313" key="3">
    <source>
        <dbReference type="Proteomes" id="UP000199032"/>
    </source>
</evidence>
<name>A0A0S4LPW5_9BACT</name>
<gene>
    <name evidence="2" type="ORF">COMA1_40387</name>
</gene>
<feature type="coiled-coil region" evidence="1">
    <location>
        <begin position="60"/>
        <end position="112"/>
    </location>
</feature>
<dbReference type="OrthoDB" id="9781694at2"/>
<keyword evidence="1" id="KW-0175">Coiled coil</keyword>
<organism evidence="2 3">
    <name type="scientific">Candidatus Nitrospira nitrosa</name>
    <dbReference type="NCBI Taxonomy" id="1742972"/>
    <lineage>
        <taxon>Bacteria</taxon>
        <taxon>Pseudomonadati</taxon>
        <taxon>Nitrospirota</taxon>
        <taxon>Nitrospiria</taxon>
        <taxon>Nitrospirales</taxon>
        <taxon>Nitrospiraceae</taxon>
        <taxon>Nitrospira</taxon>
    </lineage>
</organism>